<dbReference type="PROSITE" id="PS01108">
    <property type="entry name" value="RIBOSOMAL_L24"/>
    <property type="match status" value="1"/>
</dbReference>
<dbReference type="KEGG" id="more:E1B28_005016"/>
<protein>
    <recommendedName>
        <fullName evidence="2">KOW domain-containing protein</fullName>
    </recommendedName>
</protein>
<evidence type="ECO:0000313" key="3">
    <source>
        <dbReference type="EMBL" id="KAG7097691.1"/>
    </source>
</evidence>
<dbReference type="GO" id="GO:0003735">
    <property type="term" value="F:structural constituent of ribosome"/>
    <property type="evidence" value="ECO:0007669"/>
    <property type="project" value="InterPro"/>
</dbReference>
<dbReference type="InterPro" id="IPR005824">
    <property type="entry name" value="KOW"/>
</dbReference>
<gene>
    <name evidence="3" type="ORF">E1B28_005016</name>
</gene>
<feature type="region of interest" description="Disordered" evidence="1">
    <location>
        <begin position="1"/>
        <end position="38"/>
    </location>
</feature>
<dbReference type="SMART" id="SM00739">
    <property type="entry name" value="KOW"/>
    <property type="match status" value="4"/>
</dbReference>
<feature type="domain" description="KOW" evidence="2">
    <location>
        <begin position="746"/>
        <end position="773"/>
    </location>
</feature>
<dbReference type="GeneID" id="66074092"/>
<dbReference type="Proteomes" id="UP001049176">
    <property type="component" value="Chromosome 2"/>
</dbReference>
<evidence type="ECO:0000313" key="4">
    <source>
        <dbReference type="Proteomes" id="UP001049176"/>
    </source>
</evidence>
<evidence type="ECO:0000259" key="2">
    <source>
        <dbReference type="SMART" id="SM00739"/>
    </source>
</evidence>
<feature type="compositionally biased region" description="Polar residues" evidence="1">
    <location>
        <begin position="16"/>
        <end position="38"/>
    </location>
</feature>
<dbReference type="RefSeq" id="XP_043014161.1">
    <property type="nucleotide sequence ID" value="XM_043149555.1"/>
</dbReference>
<accession>A0A9P8ADE5</accession>
<organism evidence="3 4">
    <name type="scientific">Marasmius oreades</name>
    <name type="common">fairy-ring Marasmius</name>
    <dbReference type="NCBI Taxonomy" id="181124"/>
    <lineage>
        <taxon>Eukaryota</taxon>
        <taxon>Fungi</taxon>
        <taxon>Dikarya</taxon>
        <taxon>Basidiomycota</taxon>
        <taxon>Agaricomycotina</taxon>
        <taxon>Agaricomycetes</taxon>
        <taxon>Agaricomycetidae</taxon>
        <taxon>Agaricales</taxon>
        <taxon>Marasmiineae</taxon>
        <taxon>Marasmiaceae</taxon>
        <taxon>Marasmius</taxon>
    </lineage>
</organism>
<keyword evidence="4" id="KW-1185">Reference proteome</keyword>
<proteinExistence type="predicted"/>
<feature type="domain" description="KOW" evidence="2">
    <location>
        <begin position="319"/>
        <end position="346"/>
    </location>
</feature>
<comment type="caution">
    <text evidence="3">The sequence shown here is derived from an EMBL/GenBank/DDBJ whole genome shotgun (WGS) entry which is preliminary data.</text>
</comment>
<feature type="domain" description="KOW" evidence="2">
    <location>
        <begin position="473"/>
        <end position="500"/>
    </location>
</feature>
<feature type="compositionally biased region" description="Acidic residues" evidence="1">
    <location>
        <begin position="1"/>
        <end position="15"/>
    </location>
</feature>
<dbReference type="AlphaFoldDB" id="A0A9P8ADE5"/>
<dbReference type="SUPFAM" id="SSF50104">
    <property type="entry name" value="Translation proteins SH3-like domain"/>
    <property type="match status" value="1"/>
</dbReference>
<dbReference type="EMBL" id="CM032182">
    <property type="protein sequence ID" value="KAG7097691.1"/>
    <property type="molecule type" value="Genomic_DNA"/>
</dbReference>
<name>A0A9P8ADE5_9AGAR</name>
<feature type="domain" description="KOW" evidence="2">
    <location>
        <begin position="133"/>
        <end position="160"/>
    </location>
</feature>
<reference evidence="3" key="1">
    <citation type="journal article" date="2021" name="Genome Biol. Evol.">
        <title>The assembled and annotated genome of the fairy-ring fungus Marasmius oreades.</title>
        <authorList>
            <person name="Hiltunen M."/>
            <person name="Ament-Velasquez S.L."/>
            <person name="Johannesson H."/>
        </authorList>
    </citation>
    <scope>NUCLEOTIDE SEQUENCE</scope>
    <source>
        <strain evidence="3">03SP1</strain>
    </source>
</reference>
<dbReference type="InterPro" id="IPR005825">
    <property type="entry name" value="Ribosomal_uL24_CS"/>
</dbReference>
<sequence>MDEYERDDYEQDDEPVSSSEECGAGTSRNVTAHQQQQSPRLFQTIYDKYTSNSRPAARIESPQIDAEASTSHPMIPVLHRHGLIDPTSSANSIDNAQAYVSSICPVGGQQLKQWVKWSKGAAKAPDGGFEHRPLAPGEWVVVGRGTYTGDAAQILRCSSATTGEEGYRVLIVPCIAPLWVLESKKRKRGARFDARLFDLEDYDVDVAPEARDLRLYSFLGKTFSHGLLIKFFRTSTLTPISCIPSRTRFLFKDHPFSNRFPYPQPDFWYFESDEVVDVMDDPLVPNGRGILQIVDNTNYTVNFGDTGTHCVKKSSLRKIVVLGDYVEVIVGRYAGAEGLVVAKHGSILAISQKSSRKGIDMLVDANSCKRCTCAAFHHSSIPWYNVDVTIIQGLYSPRDAVIKDVKRGRYNDCLVLNVYIPELGCSAEVEDVNVTLKGLTSFTPLWEMLPLDPIKHRQYHIDRTIRVMRSGKVPWLGIEVAVIRGPFKGSRALVRDVNRTSNDYAVSGLELTVELKVFSANGSNRLEKVYYDHVREWRTGKLLYQYRALNRQQEFYLPCEKFEPTIVTIERTPLTFQPLELKERPGPVDWERLLKETEEELAKQLKEMEEYEKANSEIPPGGTPVPIRDQSSVVDIWDPYFDDGWDDLDMYSSSWPVPDTLQVPACEASTSSQPIPCSPDHWLFDRRLLNVPILVDIKGGPHDTSSKKAGVFVKPTLSPIGMVVARYNTRSENLDLPHNCIVKFRKRPSGESLLIVVGGNDEHIGKLVRVIESFHSDKAKTESWAVCGVVSGRGKDVQFTGEIFEVSTEFLETVDETSGDRAWAKHTLLPRAQMAARNQRRPIRQPGEVDYASLAQVIHQQNRDVAAAKLT</sequence>
<dbReference type="GO" id="GO:0005840">
    <property type="term" value="C:ribosome"/>
    <property type="evidence" value="ECO:0007669"/>
    <property type="project" value="InterPro"/>
</dbReference>
<dbReference type="GO" id="GO:0006412">
    <property type="term" value="P:translation"/>
    <property type="evidence" value="ECO:0007669"/>
    <property type="project" value="InterPro"/>
</dbReference>
<dbReference type="InterPro" id="IPR008991">
    <property type="entry name" value="Translation_prot_SH3-like_sf"/>
</dbReference>
<evidence type="ECO:0000256" key="1">
    <source>
        <dbReference type="SAM" id="MobiDB-lite"/>
    </source>
</evidence>
<dbReference type="OrthoDB" id="3048815at2759"/>